<dbReference type="AlphaFoldDB" id="A0A1Y2C9J9"/>
<organism evidence="3 4">
    <name type="scientific">Rhizoclosmatium globosum</name>
    <dbReference type="NCBI Taxonomy" id="329046"/>
    <lineage>
        <taxon>Eukaryota</taxon>
        <taxon>Fungi</taxon>
        <taxon>Fungi incertae sedis</taxon>
        <taxon>Chytridiomycota</taxon>
        <taxon>Chytridiomycota incertae sedis</taxon>
        <taxon>Chytridiomycetes</taxon>
        <taxon>Chytridiales</taxon>
        <taxon>Chytriomycetaceae</taxon>
        <taxon>Rhizoclosmatium</taxon>
    </lineage>
</organism>
<dbReference type="Proteomes" id="UP000193642">
    <property type="component" value="Unassembled WGS sequence"/>
</dbReference>
<name>A0A1Y2C9J9_9FUNG</name>
<dbReference type="InterPro" id="IPR036249">
    <property type="entry name" value="Thioredoxin-like_sf"/>
</dbReference>
<proteinExistence type="predicted"/>
<dbReference type="EMBL" id="MCGO01000024">
    <property type="protein sequence ID" value="ORY43710.1"/>
    <property type="molecule type" value="Genomic_DNA"/>
</dbReference>
<keyword evidence="4" id="KW-1185">Reference proteome</keyword>
<gene>
    <name evidence="3" type="ORF">BCR33DRAFT_717369</name>
</gene>
<evidence type="ECO:0000313" key="3">
    <source>
        <dbReference type="EMBL" id="ORY43710.1"/>
    </source>
</evidence>
<protein>
    <recommendedName>
        <fullName evidence="2">Peroxiredoxin C-terminal domain-containing protein</fullName>
    </recommendedName>
</protein>
<feature type="non-terminal residue" evidence="3">
    <location>
        <position position="1"/>
    </location>
</feature>
<dbReference type="PIRSF" id="PIRSF000239">
    <property type="entry name" value="AHPC"/>
    <property type="match status" value="1"/>
</dbReference>
<evidence type="ECO:0000313" key="4">
    <source>
        <dbReference type="Proteomes" id="UP000193642"/>
    </source>
</evidence>
<dbReference type="InterPro" id="IPR024706">
    <property type="entry name" value="Peroxiredoxin_AhpC-typ"/>
</dbReference>
<dbReference type="Gene3D" id="3.40.30.10">
    <property type="entry name" value="Glutaredoxin"/>
    <property type="match status" value="1"/>
</dbReference>
<dbReference type="GO" id="GO:0051920">
    <property type="term" value="F:peroxiredoxin activity"/>
    <property type="evidence" value="ECO:0007669"/>
    <property type="project" value="InterPro"/>
</dbReference>
<dbReference type="STRING" id="329046.A0A1Y2C9J9"/>
<evidence type="ECO:0000256" key="1">
    <source>
        <dbReference type="ARBA" id="ARBA00023002"/>
    </source>
</evidence>
<accession>A0A1Y2C9J9</accession>
<reference evidence="3 4" key="1">
    <citation type="submission" date="2016-07" db="EMBL/GenBank/DDBJ databases">
        <title>Pervasive Adenine N6-methylation of Active Genes in Fungi.</title>
        <authorList>
            <consortium name="DOE Joint Genome Institute"/>
            <person name="Mondo S.J."/>
            <person name="Dannebaum R.O."/>
            <person name="Kuo R.C."/>
            <person name="Labutti K."/>
            <person name="Haridas S."/>
            <person name="Kuo A."/>
            <person name="Salamov A."/>
            <person name="Ahrendt S.R."/>
            <person name="Lipzen A."/>
            <person name="Sullivan W."/>
            <person name="Andreopoulos W.B."/>
            <person name="Clum A."/>
            <person name="Lindquist E."/>
            <person name="Daum C."/>
            <person name="Ramamoorthy G.K."/>
            <person name="Gryganskyi A."/>
            <person name="Culley D."/>
            <person name="Magnuson J.K."/>
            <person name="James T.Y."/>
            <person name="O'Malley M.A."/>
            <person name="Stajich J.E."/>
            <person name="Spatafora J.W."/>
            <person name="Visel A."/>
            <person name="Grigoriev I.V."/>
        </authorList>
    </citation>
    <scope>NUCLEOTIDE SEQUENCE [LARGE SCALE GENOMIC DNA]</scope>
    <source>
        <strain evidence="3 4">JEL800</strain>
    </source>
</reference>
<evidence type="ECO:0000259" key="2">
    <source>
        <dbReference type="Pfam" id="PF10417"/>
    </source>
</evidence>
<keyword evidence="1" id="KW-0560">Oxidoreductase</keyword>
<dbReference type="SUPFAM" id="SSF52833">
    <property type="entry name" value="Thioredoxin-like"/>
    <property type="match status" value="1"/>
</dbReference>
<dbReference type="InterPro" id="IPR019479">
    <property type="entry name" value="Peroxiredoxin_C"/>
</dbReference>
<comment type="caution">
    <text evidence="3">The sequence shown here is derived from an EMBL/GenBank/DDBJ whole genome shotgun (WGS) entry which is preliminary data.</text>
</comment>
<sequence length="137" mass="15254">HCTGLYCFNTLGPISLHEYTHFTPVCTTELGAVARLQSEWDSRGVLVIGLSCSSLQDHHTGSKTSTRLRPNEHDKAGMPLTVRSEFNEILRVVDSLQLCDSKKVATPANWTVGEEVIVHNSLGNEEAEKPYLRYTKL</sequence>
<dbReference type="Gene3D" id="3.30.1020.10">
    <property type="entry name" value="Antioxidant, Horf6, Chain A, domain2"/>
    <property type="match status" value="1"/>
</dbReference>
<dbReference type="OrthoDB" id="2996783at2759"/>
<feature type="domain" description="Peroxiredoxin C-terminal" evidence="2">
    <location>
        <begin position="95"/>
        <end position="131"/>
    </location>
</feature>
<dbReference type="Pfam" id="PF10417">
    <property type="entry name" value="1-cysPrx_C"/>
    <property type="match status" value="1"/>
</dbReference>